<accession>A0AA38WDW0</accession>
<comment type="caution">
    <text evidence="2">The sequence shown here is derived from an EMBL/GenBank/DDBJ whole genome shotgun (WGS) entry which is preliminary data.</text>
</comment>
<name>A0AA38WDW0_9ASTR</name>
<feature type="compositionally biased region" description="Basic and acidic residues" evidence="1">
    <location>
        <begin position="1"/>
        <end position="11"/>
    </location>
</feature>
<evidence type="ECO:0000313" key="3">
    <source>
        <dbReference type="Proteomes" id="UP001172457"/>
    </source>
</evidence>
<feature type="compositionally biased region" description="Basic and acidic residues" evidence="1">
    <location>
        <begin position="21"/>
        <end position="40"/>
    </location>
</feature>
<proteinExistence type="predicted"/>
<sequence length="220" mass="25566">MQDVSCRKEDINSYCNGDGDSTDKRRDSNGEGESADHHLQDSNNQFGHRSEAKEWERTCLYSKLGRSLSLKGSRNDYQHGRQNSFDNKEMVLVQVVLSSIATYYLSIFESPKTTLGRLFWGSKVDNRKATWVKYWSKVIRDNANGGIMFEAYGEWIKELFMDRCMEVILFFCRSFSETLCNRKCKAEELKQLTKVIGDCSLTYKPDKWVWELSFKSPFSC</sequence>
<evidence type="ECO:0000313" key="2">
    <source>
        <dbReference type="EMBL" id="KAJ9544761.1"/>
    </source>
</evidence>
<keyword evidence="3" id="KW-1185">Reference proteome</keyword>
<feature type="region of interest" description="Disordered" evidence="1">
    <location>
        <begin position="1"/>
        <end position="50"/>
    </location>
</feature>
<organism evidence="2 3">
    <name type="scientific">Centaurea solstitialis</name>
    <name type="common">yellow star-thistle</name>
    <dbReference type="NCBI Taxonomy" id="347529"/>
    <lineage>
        <taxon>Eukaryota</taxon>
        <taxon>Viridiplantae</taxon>
        <taxon>Streptophyta</taxon>
        <taxon>Embryophyta</taxon>
        <taxon>Tracheophyta</taxon>
        <taxon>Spermatophyta</taxon>
        <taxon>Magnoliopsida</taxon>
        <taxon>eudicotyledons</taxon>
        <taxon>Gunneridae</taxon>
        <taxon>Pentapetalae</taxon>
        <taxon>asterids</taxon>
        <taxon>campanulids</taxon>
        <taxon>Asterales</taxon>
        <taxon>Asteraceae</taxon>
        <taxon>Carduoideae</taxon>
        <taxon>Cardueae</taxon>
        <taxon>Centaureinae</taxon>
        <taxon>Centaurea</taxon>
    </lineage>
</organism>
<reference evidence="2" key="1">
    <citation type="submission" date="2023-03" db="EMBL/GenBank/DDBJ databases">
        <title>Chromosome-scale reference genome and RAD-based genetic map of yellow starthistle (Centaurea solstitialis) reveal putative structural variation and QTLs associated with invader traits.</title>
        <authorList>
            <person name="Reatini B."/>
            <person name="Cang F.A."/>
            <person name="Jiang Q."/>
            <person name="Mckibben M.T.W."/>
            <person name="Barker M.S."/>
            <person name="Rieseberg L.H."/>
            <person name="Dlugosch K.M."/>
        </authorList>
    </citation>
    <scope>NUCLEOTIDE SEQUENCE</scope>
    <source>
        <strain evidence="2">CAN-66</strain>
        <tissue evidence="2">Leaf</tissue>
    </source>
</reference>
<dbReference type="Proteomes" id="UP001172457">
    <property type="component" value="Chromosome 6"/>
</dbReference>
<dbReference type="AlphaFoldDB" id="A0AA38WDW0"/>
<protein>
    <submittedName>
        <fullName evidence="2">Uncharacterized protein</fullName>
    </submittedName>
</protein>
<evidence type="ECO:0000256" key="1">
    <source>
        <dbReference type="SAM" id="MobiDB-lite"/>
    </source>
</evidence>
<dbReference type="EMBL" id="JARYMX010000006">
    <property type="protein sequence ID" value="KAJ9544761.1"/>
    <property type="molecule type" value="Genomic_DNA"/>
</dbReference>
<gene>
    <name evidence="2" type="ORF">OSB04_024468</name>
</gene>